<dbReference type="GO" id="GO:0051028">
    <property type="term" value="P:mRNA transport"/>
    <property type="evidence" value="ECO:0007669"/>
    <property type="project" value="UniProtKB-KW"/>
</dbReference>
<keyword evidence="12" id="KW-1185">Reference proteome</keyword>
<dbReference type="PANTHER" id="PTHR23198">
    <property type="entry name" value="NUCLEOPORIN"/>
    <property type="match status" value="1"/>
</dbReference>
<gene>
    <name evidence="11" type="ORF">BUALT_Bualt15G0105100</name>
</gene>
<evidence type="ECO:0000256" key="8">
    <source>
        <dbReference type="ARBA" id="ARBA00065263"/>
    </source>
</evidence>
<comment type="subunit">
    <text evidence="8">Part of the nuclear pore complex (NPC). The NPC has an eight-fold symmetrical structure comprising a central transport channel and two rings, the cytoplasmic and nuclear rings, to which eight filaments are attached. The cytoplasmic filaments have loose ends, while the nuclear filaments are joined in a distal ring, forming a nuclear basket. NPCs are highly dynamic in configuration and composition, and can be devided in 3 subcomplexes, the NUP62 subcomplex, the NUP107-160 subcomplex and the NUP93 subcomplex, containing approximately 30 different nucleoporin proteins.</text>
</comment>
<feature type="region of interest" description="Disordered" evidence="9">
    <location>
        <begin position="251"/>
        <end position="272"/>
    </location>
</feature>
<sequence>MPTFTPSMNPSASIPLSVSTPANHCQWPKMSSTFASPVSIFSSSEPSSTVSPSMQSTSVTGFGPWSSIPNASQTTEKEFSFSTTILSQSSQEKASCGLTTVTEFGNQNLNGPHLGFLYPNGIRIHDVDDRDVSSTTASMQPSLVVNPFATRSAVEISSGRPDAVTSIQHGISSIPISNKGSRDTRASLMRIRHVSLRHKRLPAQRHNYQSSDPKVPFFSDQEDRLSLVAPFLPRENPRACFTNSLSGQDHTTLPTYTGSKETSIQGEDSSARVNKTHDDDVLSLMPKHPDGEYYTEPSIPELMVKERASPGCLSHVKNFIVGRQGYGSIKFLGDTDIRGLDLESIVQFNNREVVVYVDDRKKPAIGESLNKSAEVTLLNVKCISKKTGRQYVDGHQVQSYKEMLIKKGGEQGADFVSYDPVRGEWKFRVKHF</sequence>
<dbReference type="GO" id="GO:0048573">
    <property type="term" value="P:photoperiodism, flowering"/>
    <property type="evidence" value="ECO:0007669"/>
    <property type="project" value="UniProtKB-ARBA"/>
</dbReference>
<reference evidence="11" key="1">
    <citation type="submission" date="2019-10" db="EMBL/GenBank/DDBJ databases">
        <authorList>
            <person name="Zhang R."/>
            <person name="Pan Y."/>
            <person name="Wang J."/>
            <person name="Ma R."/>
            <person name="Yu S."/>
        </authorList>
    </citation>
    <scope>NUCLEOTIDE SEQUENCE</scope>
    <source>
        <strain evidence="11">LA-IB0</strain>
        <tissue evidence="11">Leaf</tissue>
    </source>
</reference>
<feature type="domain" description="Peptidase S59" evidence="10">
    <location>
        <begin position="290"/>
        <end position="432"/>
    </location>
</feature>
<evidence type="ECO:0000256" key="3">
    <source>
        <dbReference type="ARBA" id="ARBA00022816"/>
    </source>
</evidence>
<evidence type="ECO:0000313" key="11">
    <source>
        <dbReference type="EMBL" id="KAG8369004.1"/>
    </source>
</evidence>
<comment type="subcellular location">
    <subcellularLocation>
        <location evidence="1">Nucleus</location>
        <location evidence="1">Nuclear pore complex</location>
    </subcellularLocation>
</comment>
<dbReference type="InterPro" id="IPR007230">
    <property type="entry name" value="Nup98_auto-Pept-S59_dom"/>
</dbReference>
<keyword evidence="5" id="KW-0811">Translocation</keyword>
<dbReference type="SUPFAM" id="SSF82215">
    <property type="entry name" value="C-terminal autoproteolytic domain of nucleoporin nup98"/>
    <property type="match status" value="1"/>
</dbReference>
<dbReference type="Proteomes" id="UP000826271">
    <property type="component" value="Unassembled WGS sequence"/>
</dbReference>
<keyword evidence="7" id="KW-0539">Nucleus</keyword>
<evidence type="ECO:0000313" key="12">
    <source>
        <dbReference type="Proteomes" id="UP000826271"/>
    </source>
</evidence>
<evidence type="ECO:0000259" key="10">
    <source>
        <dbReference type="PROSITE" id="PS51434"/>
    </source>
</evidence>
<dbReference type="GO" id="GO:0008139">
    <property type="term" value="F:nuclear localization sequence binding"/>
    <property type="evidence" value="ECO:0007669"/>
    <property type="project" value="TreeGrafter"/>
</dbReference>
<dbReference type="GO" id="GO:0034398">
    <property type="term" value="P:telomere tethering at nuclear periphery"/>
    <property type="evidence" value="ECO:0007669"/>
    <property type="project" value="TreeGrafter"/>
</dbReference>
<dbReference type="Pfam" id="PF04096">
    <property type="entry name" value="Nucleoporin2"/>
    <property type="match status" value="1"/>
</dbReference>
<dbReference type="GO" id="GO:0000973">
    <property type="term" value="P:post-transcriptional tethering of RNA polymerase II gene DNA at nuclear periphery"/>
    <property type="evidence" value="ECO:0007669"/>
    <property type="project" value="TreeGrafter"/>
</dbReference>
<dbReference type="GO" id="GO:0006405">
    <property type="term" value="P:RNA export from nucleus"/>
    <property type="evidence" value="ECO:0007669"/>
    <property type="project" value="TreeGrafter"/>
</dbReference>
<evidence type="ECO:0000256" key="2">
    <source>
        <dbReference type="ARBA" id="ARBA00022448"/>
    </source>
</evidence>
<evidence type="ECO:0000256" key="5">
    <source>
        <dbReference type="ARBA" id="ARBA00023010"/>
    </source>
</evidence>
<dbReference type="EMBL" id="WHWC01000015">
    <property type="protein sequence ID" value="KAG8369004.1"/>
    <property type="molecule type" value="Genomic_DNA"/>
</dbReference>
<dbReference type="FunFam" id="3.30.1610.10:FF:000002">
    <property type="entry name" value="nuclear pore complex protein NUP98A"/>
    <property type="match status" value="1"/>
</dbReference>
<comment type="caution">
    <text evidence="11">The sequence shown here is derived from an EMBL/GenBank/DDBJ whole genome shotgun (WGS) entry which is preliminary data.</text>
</comment>
<evidence type="ECO:0000256" key="4">
    <source>
        <dbReference type="ARBA" id="ARBA00022927"/>
    </source>
</evidence>
<evidence type="ECO:0000256" key="1">
    <source>
        <dbReference type="ARBA" id="ARBA00004567"/>
    </source>
</evidence>
<dbReference type="Gene3D" id="3.30.1610.10">
    <property type="entry name" value="Peptidase S59, nucleoporin"/>
    <property type="match status" value="1"/>
</dbReference>
<accession>A0AAV6WME6</accession>
<keyword evidence="4" id="KW-0653">Protein transport</keyword>
<dbReference type="AlphaFoldDB" id="A0AAV6WME6"/>
<protein>
    <recommendedName>
        <fullName evidence="10">Peptidase S59 domain-containing protein</fullName>
    </recommendedName>
</protein>
<organism evidence="11 12">
    <name type="scientific">Buddleja alternifolia</name>
    <dbReference type="NCBI Taxonomy" id="168488"/>
    <lineage>
        <taxon>Eukaryota</taxon>
        <taxon>Viridiplantae</taxon>
        <taxon>Streptophyta</taxon>
        <taxon>Embryophyta</taxon>
        <taxon>Tracheophyta</taxon>
        <taxon>Spermatophyta</taxon>
        <taxon>Magnoliopsida</taxon>
        <taxon>eudicotyledons</taxon>
        <taxon>Gunneridae</taxon>
        <taxon>Pentapetalae</taxon>
        <taxon>asterids</taxon>
        <taxon>lamiids</taxon>
        <taxon>Lamiales</taxon>
        <taxon>Scrophulariaceae</taxon>
        <taxon>Buddlejeae</taxon>
        <taxon>Buddleja</taxon>
    </lineage>
</organism>
<keyword evidence="2" id="KW-0813">Transport</keyword>
<keyword evidence="3" id="KW-0509">mRNA transport</keyword>
<dbReference type="InterPro" id="IPR036903">
    <property type="entry name" value="Nup98_auto-Pept-S59_dom_sf"/>
</dbReference>
<keyword evidence="6" id="KW-0906">Nuclear pore complex</keyword>
<evidence type="ECO:0000256" key="7">
    <source>
        <dbReference type="ARBA" id="ARBA00023242"/>
    </source>
</evidence>
<dbReference type="InterPro" id="IPR037665">
    <property type="entry name" value="Nucleoporin_S59-like"/>
</dbReference>
<name>A0AAV6WME6_9LAMI</name>
<proteinExistence type="predicted"/>
<dbReference type="GO" id="GO:0006606">
    <property type="term" value="P:protein import into nucleus"/>
    <property type="evidence" value="ECO:0007669"/>
    <property type="project" value="TreeGrafter"/>
</dbReference>
<dbReference type="GO" id="GO:0044614">
    <property type="term" value="C:nuclear pore cytoplasmic filaments"/>
    <property type="evidence" value="ECO:0007669"/>
    <property type="project" value="TreeGrafter"/>
</dbReference>
<dbReference type="PANTHER" id="PTHR23198:SF19">
    <property type="entry name" value="NUCLEAR PORE COMPLEX PROTEIN NUP98A-LIKE ISOFORM X1"/>
    <property type="match status" value="1"/>
</dbReference>
<dbReference type="PROSITE" id="PS51434">
    <property type="entry name" value="NUP_C"/>
    <property type="match status" value="1"/>
</dbReference>
<evidence type="ECO:0000256" key="9">
    <source>
        <dbReference type="SAM" id="MobiDB-lite"/>
    </source>
</evidence>
<dbReference type="GO" id="GO:0017056">
    <property type="term" value="F:structural constituent of nuclear pore"/>
    <property type="evidence" value="ECO:0007669"/>
    <property type="project" value="InterPro"/>
</dbReference>
<dbReference type="GO" id="GO:0003723">
    <property type="term" value="F:RNA binding"/>
    <property type="evidence" value="ECO:0007669"/>
    <property type="project" value="TreeGrafter"/>
</dbReference>
<evidence type="ECO:0000256" key="6">
    <source>
        <dbReference type="ARBA" id="ARBA00023132"/>
    </source>
</evidence>